<evidence type="ECO:0008006" key="4">
    <source>
        <dbReference type="Google" id="ProtNLM"/>
    </source>
</evidence>
<evidence type="ECO:0000313" key="3">
    <source>
        <dbReference type="Proteomes" id="UP000075920"/>
    </source>
</evidence>
<proteinExistence type="predicted"/>
<reference evidence="3" key="1">
    <citation type="submission" date="2013-03" db="EMBL/GenBank/DDBJ databases">
        <title>The Genome Sequence of Anopheles minimus MINIMUS1.</title>
        <authorList>
            <consortium name="The Broad Institute Genomics Platform"/>
            <person name="Neafsey D.E."/>
            <person name="Walton C."/>
            <person name="Walker B."/>
            <person name="Young S.K."/>
            <person name="Zeng Q."/>
            <person name="Gargeya S."/>
            <person name="Fitzgerald M."/>
            <person name="Haas B."/>
            <person name="Abouelleil A."/>
            <person name="Allen A.W."/>
            <person name="Alvarado L."/>
            <person name="Arachchi H.M."/>
            <person name="Berlin A.M."/>
            <person name="Chapman S.B."/>
            <person name="Gainer-Dewar J."/>
            <person name="Goldberg J."/>
            <person name="Griggs A."/>
            <person name="Gujja S."/>
            <person name="Hansen M."/>
            <person name="Howarth C."/>
            <person name="Imamovic A."/>
            <person name="Ireland A."/>
            <person name="Larimer J."/>
            <person name="McCowan C."/>
            <person name="Murphy C."/>
            <person name="Pearson M."/>
            <person name="Poon T.W."/>
            <person name="Priest M."/>
            <person name="Roberts A."/>
            <person name="Saif S."/>
            <person name="Shea T."/>
            <person name="Sisk P."/>
            <person name="Sykes S."/>
            <person name="Wortman J."/>
            <person name="Nusbaum C."/>
            <person name="Birren B."/>
        </authorList>
    </citation>
    <scope>NUCLEOTIDE SEQUENCE [LARGE SCALE GENOMIC DNA]</scope>
    <source>
        <strain evidence="3">MINIMUS1</strain>
    </source>
</reference>
<dbReference type="AlphaFoldDB" id="A0A182WAL3"/>
<accession>A0A182WAL3</accession>
<keyword evidence="3" id="KW-1185">Reference proteome</keyword>
<name>A0A182WAL3_9DIPT</name>
<dbReference type="Proteomes" id="UP000075920">
    <property type="component" value="Unassembled WGS sequence"/>
</dbReference>
<reference evidence="2" key="2">
    <citation type="submission" date="2020-05" db="UniProtKB">
        <authorList>
            <consortium name="EnsemblMetazoa"/>
        </authorList>
    </citation>
    <scope>IDENTIFICATION</scope>
    <source>
        <strain evidence="2">MINIMUS1</strain>
    </source>
</reference>
<feature type="coiled-coil region" evidence="1">
    <location>
        <begin position="32"/>
        <end position="59"/>
    </location>
</feature>
<sequence>MNFAATVVGEEIQQKYVCGICWTYVDDFNNFYEQIKMIHDAEEQEVMALEDDSIQCEENDINETEISLEEESFLLLSGVSSNIVKKIMDPD</sequence>
<dbReference type="EnsemblMetazoa" id="AMIN007391-RA">
    <property type="protein sequence ID" value="AMIN007391-PA"/>
    <property type="gene ID" value="AMIN007391"/>
</dbReference>
<evidence type="ECO:0000313" key="2">
    <source>
        <dbReference type="EnsemblMetazoa" id="AMIN007391-PA"/>
    </source>
</evidence>
<evidence type="ECO:0000256" key="1">
    <source>
        <dbReference type="SAM" id="Coils"/>
    </source>
</evidence>
<dbReference type="Gene3D" id="3.40.1800.20">
    <property type="match status" value="1"/>
</dbReference>
<keyword evidence="1" id="KW-0175">Coiled coil</keyword>
<organism evidence="2 3">
    <name type="scientific">Anopheles minimus</name>
    <dbReference type="NCBI Taxonomy" id="112268"/>
    <lineage>
        <taxon>Eukaryota</taxon>
        <taxon>Metazoa</taxon>
        <taxon>Ecdysozoa</taxon>
        <taxon>Arthropoda</taxon>
        <taxon>Hexapoda</taxon>
        <taxon>Insecta</taxon>
        <taxon>Pterygota</taxon>
        <taxon>Neoptera</taxon>
        <taxon>Endopterygota</taxon>
        <taxon>Diptera</taxon>
        <taxon>Nematocera</taxon>
        <taxon>Culicoidea</taxon>
        <taxon>Culicidae</taxon>
        <taxon>Anophelinae</taxon>
        <taxon>Anopheles</taxon>
    </lineage>
</organism>
<dbReference type="VEuPathDB" id="VectorBase:AMIN007391"/>
<protein>
    <recommendedName>
        <fullName evidence="4">ZAD domain-containing protein</fullName>
    </recommendedName>
</protein>